<evidence type="ECO:0000256" key="2">
    <source>
        <dbReference type="ARBA" id="ARBA00023015"/>
    </source>
</evidence>
<organism evidence="10 11">
    <name type="scientific">Pararhodospirillum photometricum DSM 122</name>
    <dbReference type="NCBI Taxonomy" id="1150469"/>
    <lineage>
        <taxon>Bacteria</taxon>
        <taxon>Pseudomonadati</taxon>
        <taxon>Pseudomonadota</taxon>
        <taxon>Alphaproteobacteria</taxon>
        <taxon>Rhodospirillales</taxon>
        <taxon>Rhodospirillaceae</taxon>
        <taxon>Pararhodospirillum</taxon>
    </lineage>
</organism>
<dbReference type="Pfam" id="PF00140">
    <property type="entry name" value="Sigma70_r1_2"/>
    <property type="match status" value="1"/>
</dbReference>
<comment type="function">
    <text evidence="7">Sigma factors are initiation factors that promote the attachment of RNA polymerase to specific initiation sites and are then released. This sigma factor is involved in regulation of expression of heat shock genes.</text>
</comment>
<dbReference type="GO" id="GO:0003677">
    <property type="term" value="F:DNA binding"/>
    <property type="evidence" value="ECO:0007669"/>
    <property type="project" value="UniProtKB-UniRule"/>
</dbReference>
<dbReference type="CDD" id="cd06171">
    <property type="entry name" value="Sigma70_r4"/>
    <property type="match status" value="1"/>
</dbReference>
<evidence type="ECO:0000256" key="1">
    <source>
        <dbReference type="ARBA" id="ARBA00022490"/>
    </source>
</evidence>
<dbReference type="InterPro" id="IPR012759">
    <property type="entry name" value="RNA_pol_sigma_RpoH_proteobac"/>
</dbReference>
<dbReference type="Gene3D" id="1.20.140.160">
    <property type="match status" value="1"/>
</dbReference>
<evidence type="ECO:0000313" key="11">
    <source>
        <dbReference type="Proteomes" id="UP000033220"/>
    </source>
</evidence>
<dbReference type="NCBIfam" id="NF005143">
    <property type="entry name" value="PRK06596.1"/>
    <property type="match status" value="1"/>
</dbReference>
<comment type="similarity">
    <text evidence="7">Belongs to the sigma-70 factor family. RpoH subfamily.</text>
</comment>
<dbReference type="KEGG" id="rpm:RSPPHO_00241"/>
<name>H6SMZ1_PARPM</name>
<dbReference type="InterPro" id="IPR007630">
    <property type="entry name" value="RNA_pol_sigma70_r4"/>
</dbReference>
<accession>H6SMZ1</accession>
<dbReference type="InterPro" id="IPR013324">
    <property type="entry name" value="RNA_pol_sigma_r3/r4-like"/>
</dbReference>
<dbReference type="EMBL" id="HE663493">
    <property type="protein sequence ID" value="CCG06867.1"/>
    <property type="molecule type" value="Genomic_DNA"/>
</dbReference>
<dbReference type="eggNOG" id="COG0568">
    <property type="taxonomic scope" value="Bacteria"/>
</dbReference>
<sequence length="406" mass="45395">MAKSVRVWLPMKPGPSSGFDQIGEPKGVFLVRRGSTWWPHSQRDQHKGFKGLDTVPSLLGAAFAPSHFRHLLPSQWTRGCNLSGACGPPGAELTGWPDAKGVAAIMTQNRHVLPALADEGGLSRYLTEIKRYPMLEAEEEYALAKRLQDDGDRDAAHRLVTSHLRLVAKIAMGYRHYGLPVSDLVAEGNIGLIKAVKKFEPDRGFRLATYAMWWIKASINEYILNSWSLVKVGTVAAQKKLFFNLRRLKAKLGVYEEGDLPPEAVTKIAETLKVSEKDVVMMNRRLAGPDSSLNVPVGEDQTLDRIDLLVDDSENQEERLAAREEQQVGRALLRDALATLTDRERHIITARRLRAEPVTLEELGGEYGVSRERVRQIENRAFEKLQSSVRKAARALNERDPRTAPV</sequence>
<feature type="short sequence motif" description="Interaction with polymerase core subunit RpoC" evidence="7">
    <location>
        <begin position="183"/>
        <end position="186"/>
    </location>
</feature>
<keyword evidence="3 7" id="KW-0346">Stress response</keyword>
<feature type="domain" description="RNA polymerase sigma-70" evidence="9">
    <location>
        <begin position="359"/>
        <end position="385"/>
    </location>
</feature>
<dbReference type="HOGENOM" id="CLU_014793_3_5_5"/>
<keyword evidence="4 7" id="KW-0731">Sigma factor</keyword>
<dbReference type="InterPro" id="IPR014284">
    <property type="entry name" value="RNA_pol_sigma-70_dom"/>
</dbReference>
<evidence type="ECO:0000259" key="9">
    <source>
        <dbReference type="PROSITE" id="PS00716"/>
    </source>
</evidence>
<feature type="DNA-binding region" description="H-T-H motif" evidence="7">
    <location>
        <begin position="360"/>
        <end position="379"/>
    </location>
</feature>
<dbReference type="Pfam" id="PF04542">
    <property type="entry name" value="Sigma70_r2"/>
    <property type="match status" value="1"/>
</dbReference>
<dbReference type="InterPro" id="IPR050813">
    <property type="entry name" value="Sigma-70_Factor"/>
</dbReference>
<dbReference type="AlphaFoldDB" id="H6SMZ1"/>
<dbReference type="Gene3D" id="1.10.601.10">
    <property type="entry name" value="RNA Polymerase Primary Sigma Factor"/>
    <property type="match status" value="1"/>
</dbReference>
<keyword evidence="5 7" id="KW-0238">DNA-binding</keyword>
<dbReference type="NCBIfam" id="TIGR02937">
    <property type="entry name" value="sigma70-ECF"/>
    <property type="match status" value="1"/>
</dbReference>
<dbReference type="PANTHER" id="PTHR30376:SF3">
    <property type="entry name" value="RNA POLYMERASE SIGMA FACTOR RPOH"/>
    <property type="match status" value="1"/>
</dbReference>
<gene>
    <name evidence="7" type="primary">rpoH</name>
    <name evidence="10" type="ORF">RSPPHO_00241</name>
</gene>
<evidence type="ECO:0000313" key="10">
    <source>
        <dbReference type="EMBL" id="CCG06867.1"/>
    </source>
</evidence>
<dbReference type="SUPFAM" id="SSF88946">
    <property type="entry name" value="Sigma2 domain of RNA polymerase sigma factors"/>
    <property type="match status" value="1"/>
</dbReference>
<dbReference type="Proteomes" id="UP000033220">
    <property type="component" value="Chromosome DSM 122"/>
</dbReference>
<dbReference type="PANTHER" id="PTHR30376">
    <property type="entry name" value="SIGMA FACTOR RPOH HEAT SHOCK RELATED"/>
    <property type="match status" value="1"/>
</dbReference>
<dbReference type="STRING" id="1150469.RSPPHO_00241"/>
<dbReference type="GO" id="GO:0009408">
    <property type="term" value="P:response to heat"/>
    <property type="evidence" value="ECO:0007669"/>
    <property type="project" value="UniProtKB-UniRule"/>
</dbReference>
<keyword evidence="1 7" id="KW-0963">Cytoplasm</keyword>
<feature type="region of interest" description="Sigma-70 factor domain-2" evidence="7">
    <location>
        <begin position="159"/>
        <end position="228"/>
    </location>
</feature>
<dbReference type="GO" id="GO:0016987">
    <property type="term" value="F:sigma factor activity"/>
    <property type="evidence" value="ECO:0007669"/>
    <property type="project" value="UniProtKB-UniRule"/>
</dbReference>
<dbReference type="HAMAP" id="MF_00961">
    <property type="entry name" value="Sigma70_RpoH"/>
    <property type="match status" value="1"/>
</dbReference>
<dbReference type="PATRIC" id="fig|1150469.3.peg.294"/>
<evidence type="ECO:0000256" key="8">
    <source>
        <dbReference type="NCBIfam" id="TIGR02392"/>
    </source>
</evidence>
<dbReference type="InterPro" id="IPR009042">
    <property type="entry name" value="RNA_pol_sigma70_r1_2"/>
</dbReference>
<comment type="caution">
    <text evidence="7">Lacks conserved residue(s) required for the propagation of feature annotation.</text>
</comment>
<dbReference type="InterPro" id="IPR007627">
    <property type="entry name" value="RNA_pol_sigma70_r2"/>
</dbReference>
<comment type="subunit">
    <text evidence="7">Interacts with the RNA polymerase core enzyme.</text>
</comment>
<dbReference type="InterPro" id="IPR013325">
    <property type="entry name" value="RNA_pol_sigma_r2"/>
</dbReference>
<comment type="subcellular location">
    <subcellularLocation>
        <location evidence="7">Cytoplasm</location>
    </subcellularLocation>
</comment>
<keyword evidence="2 7" id="KW-0805">Transcription regulation</keyword>
<evidence type="ECO:0000256" key="4">
    <source>
        <dbReference type="ARBA" id="ARBA00023082"/>
    </source>
</evidence>
<dbReference type="GO" id="GO:0006352">
    <property type="term" value="P:DNA-templated transcription initiation"/>
    <property type="evidence" value="ECO:0007669"/>
    <property type="project" value="UniProtKB-UniRule"/>
</dbReference>
<evidence type="ECO:0000256" key="5">
    <source>
        <dbReference type="ARBA" id="ARBA00023125"/>
    </source>
</evidence>
<evidence type="ECO:0000256" key="3">
    <source>
        <dbReference type="ARBA" id="ARBA00023016"/>
    </source>
</evidence>
<reference evidence="10 11" key="1">
    <citation type="submission" date="2012-02" db="EMBL/GenBank/DDBJ databases">
        <title>Shotgun genome sequence of Phaeospirillum photometricum DSM 122.</title>
        <authorList>
            <person name="Duquesne K."/>
            <person name="Sturgis J."/>
        </authorList>
    </citation>
    <scope>NUCLEOTIDE SEQUENCE [LARGE SCALE GENOMIC DNA]</scope>
    <source>
        <strain evidence="11">DSM122</strain>
    </source>
</reference>
<dbReference type="PRINTS" id="PR00046">
    <property type="entry name" value="SIGMA70FCT"/>
</dbReference>
<evidence type="ECO:0000256" key="7">
    <source>
        <dbReference type="HAMAP-Rule" id="MF_00961"/>
    </source>
</evidence>
<dbReference type="PROSITE" id="PS00716">
    <property type="entry name" value="SIGMA70_2"/>
    <property type="match status" value="1"/>
</dbReference>
<keyword evidence="6 7" id="KW-0804">Transcription</keyword>
<dbReference type="SUPFAM" id="SSF88659">
    <property type="entry name" value="Sigma3 and sigma4 domains of RNA polymerase sigma factors"/>
    <property type="match status" value="1"/>
</dbReference>
<keyword evidence="11" id="KW-1185">Reference proteome</keyword>
<protein>
    <recommendedName>
        <fullName evidence="7 8">RNA polymerase sigma factor RpoH</fullName>
    </recommendedName>
    <alternativeName>
        <fullName evidence="7">RNA polymerase sigma-32 factor</fullName>
    </alternativeName>
</protein>
<evidence type="ECO:0000256" key="6">
    <source>
        <dbReference type="ARBA" id="ARBA00023163"/>
    </source>
</evidence>
<proteinExistence type="inferred from homology"/>
<dbReference type="GO" id="GO:0005737">
    <property type="term" value="C:cytoplasm"/>
    <property type="evidence" value="ECO:0007669"/>
    <property type="project" value="UniProtKB-SubCell"/>
</dbReference>
<dbReference type="Pfam" id="PF04545">
    <property type="entry name" value="Sigma70_r4"/>
    <property type="match status" value="1"/>
</dbReference>
<dbReference type="InterPro" id="IPR000943">
    <property type="entry name" value="RNA_pol_sigma70"/>
</dbReference>
<dbReference type="NCBIfam" id="TIGR02392">
    <property type="entry name" value="rpoH_proteo"/>
    <property type="match status" value="1"/>
</dbReference>